<dbReference type="EMBL" id="CP043505">
    <property type="protein sequence ID" value="QEO15061.1"/>
    <property type="molecule type" value="Genomic_DNA"/>
</dbReference>
<dbReference type="AlphaFoldDB" id="A0A5C1YGF3"/>
<accession>A0A5C1YGF3</accession>
<protein>
    <recommendedName>
        <fullName evidence="1">Alpha-glutamyl/putrescinyl thymine pyrophosphorylase clade 3 domain-containing protein</fullName>
    </recommendedName>
</protein>
<organism evidence="2 3">
    <name type="scientific">Agromyces intestinalis</name>
    <dbReference type="NCBI Taxonomy" id="2592652"/>
    <lineage>
        <taxon>Bacteria</taxon>
        <taxon>Bacillati</taxon>
        <taxon>Actinomycetota</taxon>
        <taxon>Actinomycetes</taxon>
        <taxon>Micrococcales</taxon>
        <taxon>Microbacteriaceae</taxon>
        <taxon>Agromyces</taxon>
    </lineage>
</organism>
<name>A0A5C1YGF3_9MICO</name>
<dbReference type="OrthoDB" id="965955at2"/>
<evidence type="ECO:0000313" key="3">
    <source>
        <dbReference type="Proteomes" id="UP000324678"/>
    </source>
</evidence>
<evidence type="ECO:0000259" key="1">
    <source>
        <dbReference type="Pfam" id="PF18746"/>
    </source>
</evidence>
<dbReference type="KEGG" id="ail:FLP10_12020"/>
<gene>
    <name evidence="2" type="ORF">FLP10_12020</name>
</gene>
<dbReference type="InterPro" id="IPR041271">
    <property type="entry name" value="AGPT-Pplase3"/>
</dbReference>
<sequence length="310" mass="35185">MRRNYVEDARRISAAIDLYEAQVGPLPGISEPEHREALIEQIIDSEQRVRYFGLLQSRPLSAASGDPHDDAFDPVKASIIHRDRGDLDEAIWLAYLFVHFGRHRRAGWRYVRDVYGALGAEPWTWERTSNDITSFRFWLDDHQEELRRSPGPHGFGNHRKYESLKAWTPTGTGEAFESYINWVHDAGDDHEARLSTFDAATPESRFEAMYKSLGDVKRLGRIGRFDYLMTLKKLGLADIAPPHSYLVGATGPLAGARLLLEEEGTHSLSARQAQEALREFSNLTGLPPDVMEDAVCNWQKSPSKYLRFSG</sequence>
<feature type="domain" description="Alpha-glutamyl/putrescinyl thymine pyrophosphorylase clade 3" evidence="1">
    <location>
        <begin position="34"/>
        <end position="310"/>
    </location>
</feature>
<dbReference type="Pfam" id="PF18746">
    <property type="entry name" value="aGPT-Pplase3"/>
    <property type="match status" value="1"/>
</dbReference>
<reference evidence="2 3" key="1">
    <citation type="submission" date="2019-09" db="EMBL/GenBank/DDBJ databases">
        <title>Genome sequencing of strain KACC 19306.</title>
        <authorList>
            <person name="Heo J."/>
            <person name="Kim S.-J."/>
            <person name="Kim J.-S."/>
            <person name="Hong S.-B."/>
            <person name="Kwon S.-W."/>
        </authorList>
    </citation>
    <scope>NUCLEOTIDE SEQUENCE [LARGE SCALE GENOMIC DNA]</scope>
    <source>
        <strain evidence="2 3">KACC 19306</strain>
    </source>
</reference>
<dbReference type="RefSeq" id="WP_149161080.1">
    <property type="nucleotide sequence ID" value="NZ_CP043505.1"/>
</dbReference>
<proteinExistence type="predicted"/>
<keyword evidence="3" id="KW-1185">Reference proteome</keyword>
<dbReference type="Proteomes" id="UP000324678">
    <property type="component" value="Chromosome"/>
</dbReference>
<evidence type="ECO:0000313" key="2">
    <source>
        <dbReference type="EMBL" id="QEO15061.1"/>
    </source>
</evidence>